<protein>
    <submittedName>
        <fullName evidence="5">Uncharacterized protein</fullName>
    </submittedName>
</protein>
<dbReference type="SUPFAM" id="SSF48403">
    <property type="entry name" value="Ankyrin repeat"/>
    <property type="match status" value="1"/>
</dbReference>
<organism evidence="5 6">
    <name type="scientific">Glutamicibacter arilaitensis</name>
    <dbReference type="NCBI Taxonomy" id="256701"/>
    <lineage>
        <taxon>Bacteria</taxon>
        <taxon>Bacillati</taxon>
        <taxon>Actinomycetota</taxon>
        <taxon>Actinomycetes</taxon>
        <taxon>Micrococcales</taxon>
        <taxon>Micrococcaceae</taxon>
        <taxon>Glutamicibacter</taxon>
    </lineage>
</organism>
<feature type="compositionally biased region" description="Polar residues" evidence="4">
    <location>
        <begin position="98"/>
        <end position="111"/>
    </location>
</feature>
<dbReference type="SMART" id="SM00248">
    <property type="entry name" value="ANK"/>
    <property type="match status" value="5"/>
</dbReference>
<evidence type="ECO:0000313" key="6">
    <source>
        <dbReference type="Proteomes" id="UP000235739"/>
    </source>
</evidence>
<dbReference type="PROSITE" id="PS50297">
    <property type="entry name" value="ANK_REP_REGION"/>
    <property type="match status" value="1"/>
</dbReference>
<dbReference type="InterPro" id="IPR002110">
    <property type="entry name" value="Ankyrin_rpt"/>
</dbReference>
<dbReference type="PROSITE" id="PS50088">
    <property type="entry name" value="ANK_REPEAT"/>
    <property type="match status" value="2"/>
</dbReference>
<feature type="region of interest" description="Disordered" evidence="4">
    <location>
        <begin position="33"/>
        <end position="113"/>
    </location>
</feature>
<feature type="compositionally biased region" description="Low complexity" evidence="4">
    <location>
        <begin position="65"/>
        <end position="97"/>
    </location>
</feature>
<evidence type="ECO:0000256" key="2">
    <source>
        <dbReference type="ARBA" id="ARBA00023043"/>
    </source>
</evidence>
<evidence type="ECO:0000313" key="5">
    <source>
        <dbReference type="EMBL" id="PMQ19522.1"/>
    </source>
</evidence>
<sequence>MALHSGLSAQRRGIALIALPLAAAIGACTGCAPSSPQAQEAVSDPVPATSSSISPPKATPSLGNSPASSRGQQSASSQPSTIAPTKAPSSTATKTSSVAETPKSSETSLSPLATGAKTGASLKALPSSAAPMSKATAQLFAAVNAGKPKGVKAAIKNGADLSAKDESGRTALMRAVIKKNPAIAKELFEAGADPDVKDDFYESAFLRASANGQVATLKLFIDGGADITAVNRMGGTALTVASENGQVQAVRHLLRTDIPVDHVNDLGWTALHETIVLGQGTNNAITIARLLIINGANPNLKDHSGSDAFKLARERQQKQMLTMLQAASKR</sequence>
<evidence type="ECO:0000256" key="1">
    <source>
        <dbReference type="ARBA" id="ARBA00022737"/>
    </source>
</evidence>
<comment type="caution">
    <text evidence="5">The sequence shown here is derived from an EMBL/GenBank/DDBJ whole genome shotgun (WGS) entry which is preliminary data.</text>
</comment>
<dbReference type="InterPro" id="IPR036770">
    <property type="entry name" value="Ankyrin_rpt-contain_sf"/>
</dbReference>
<gene>
    <name evidence="5" type="ORF">CIK84_12660</name>
</gene>
<reference evidence="5 6" key="1">
    <citation type="journal article" date="2017" name="Elife">
        <title>Extensive horizontal gene transfer in cheese-associated bacteria.</title>
        <authorList>
            <person name="Bonham K.S."/>
            <person name="Wolfe B.E."/>
            <person name="Dutton R.J."/>
        </authorList>
    </citation>
    <scope>NUCLEOTIDE SEQUENCE [LARGE SCALE GENOMIC DNA]</scope>
    <source>
        <strain evidence="5 6">JB182</strain>
    </source>
</reference>
<name>A0A2N7S063_9MICC</name>
<proteinExistence type="predicted"/>
<dbReference type="Proteomes" id="UP000235739">
    <property type="component" value="Unassembled WGS sequence"/>
</dbReference>
<dbReference type="EMBL" id="PNQX01000002">
    <property type="protein sequence ID" value="PMQ19522.1"/>
    <property type="molecule type" value="Genomic_DNA"/>
</dbReference>
<dbReference type="GO" id="GO:0061629">
    <property type="term" value="F:RNA polymerase II-specific DNA-binding transcription factor binding"/>
    <property type="evidence" value="ECO:0007669"/>
    <property type="project" value="TreeGrafter"/>
</dbReference>
<dbReference type="Gene3D" id="1.25.40.20">
    <property type="entry name" value="Ankyrin repeat-containing domain"/>
    <property type="match status" value="1"/>
</dbReference>
<dbReference type="PANTHER" id="PTHR24126">
    <property type="entry name" value="ANKYRIN REPEAT, PH AND SEC7 DOMAIN CONTAINING PROTEIN SECG-RELATED"/>
    <property type="match status" value="1"/>
</dbReference>
<evidence type="ECO:0000256" key="3">
    <source>
        <dbReference type="PROSITE-ProRule" id="PRU00023"/>
    </source>
</evidence>
<dbReference type="AlphaFoldDB" id="A0A2N7S063"/>
<dbReference type="PANTHER" id="PTHR24126:SF53">
    <property type="entry name" value="CYCLIN-DEPENDENT KINASE 4 INHIBITOR D"/>
    <property type="match status" value="1"/>
</dbReference>
<accession>A0A2N7S063</accession>
<feature type="repeat" description="ANK" evidence="3">
    <location>
        <begin position="266"/>
        <end position="303"/>
    </location>
</feature>
<dbReference type="RefSeq" id="WP_102598677.1">
    <property type="nucleotide sequence ID" value="NZ_JBQDJG010000008.1"/>
</dbReference>
<keyword evidence="1" id="KW-0677">Repeat</keyword>
<feature type="repeat" description="ANK" evidence="3">
    <location>
        <begin position="167"/>
        <end position="199"/>
    </location>
</feature>
<dbReference type="GO" id="GO:0006357">
    <property type="term" value="P:regulation of transcription by RNA polymerase II"/>
    <property type="evidence" value="ECO:0007669"/>
    <property type="project" value="TreeGrafter"/>
</dbReference>
<keyword evidence="2 3" id="KW-0040">ANK repeat</keyword>
<dbReference type="Pfam" id="PF12796">
    <property type="entry name" value="Ank_2"/>
    <property type="match status" value="2"/>
</dbReference>
<evidence type="ECO:0000256" key="4">
    <source>
        <dbReference type="SAM" id="MobiDB-lite"/>
    </source>
</evidence>